<dbReference type="GO" id="GO:0000166">
    <property type="term" value="F:nucleotide binding"/>
    <property type="evidence" value="ECO:0007669"/>
    <property type="project" value="InterPro"/>
</dbReference>
<sequence length="117" mass="13182">MAERDYVDFASVRDLLLEANERRGELSYEQQMALGHAEWAASANRGGTKTDPEVFRTLRDTLMENEKLSAHPEICAKLAELNPMAVADVRVIIASKRIAMDTSEIEEIVTIIRQHVL</sequence>
<name>A0A381SPX8_9ZZZZ</name>
<proteinExistence type="predicted"/>
<dbReference type="EMBL" id="UINC01003412">
    <property type="protein sequence ID" value="SVA06105.1"/>
    <property type="molecule type" value="Genomic_DNA"/>
</dbReference>
<dbReference type="Gene3D" id="6.10.140.10">
    <property type="match status" value="1"/>
</dbReference>
<dbReference type="Pfam" id="PF03874">
    <property type="entry name" value="RNA_pol_Rpb4"/>
    <property type="match status" value="1"/>
</dbReference>
<dbReference type="Gene3D" id="1.10.150.80">
    <property type="entry name" value="HRDC domain"/>
    <property type="match status" value="1"/>
</dbReference>
<dbReference type="GO" id="GO:0006352">
    <property type="term" value="P:DNA-templated transcription initiation"/>
    <property type="evidence" value="ECO:0007669"/>
    <property type="project" value="InterPro"/>
</dbReference>
<dbReference type="InterPro" id="IPR044876">
    <property type="entry name" value="HRDC_dom_sf"/>
</dbReference>
<reference evidence="1" key="1">
    <citation type="submission" date="2018-05" db="EMBL/GenBank/DDBJ databases">
        <authorList>
            <person name="Lanie J.A."/>
            <person name="Ng W.-L."/>
            <person name="Kazmierczak K.M."/>
            <person name="Andrzejewski T.M."/>
            <person name="Davidsen T.M."/>
            <person name="Wayne K.J."/>
            <person name="Tettelin H."/>
            <person name="Glass J.I."/>
            <person name="Rusch D."/>
            <person name="Podicherti R."/>
            <person name="Tsui H.-C.T."/>
            <person name="Winkler M.E."/>
        </authorList>
    </citation>
    <scope>NUCLEOTIDE SEQUENCE</scope>
</reference>
<dbReference type="InterPro" id="IPR010997">
    <property type="entry name" value="HRDC-like_sf"/>
</dbReference>
<dbReference type="AlphaFoldDB" id="A0A381SPX8"/>
<gene>
    <name evidence="1" type="ORF">METZ01_LOCUS58959</name>
</gene>
<evidence type="ECO:0008006" key="2">
    <source>
        <dbReference type="Google" id="ProtNLM"/>
    </source>
</evidence>
<dbReference type="InterPro" id="IPR010924">
    <property type="entry name" value="Rpo4"/>
</dbReference>
<dbReference type="GO" id="GO:0030880">
    <property type="term" value="C:RNA polymerase complex"/>
    <property type="evidence" value="ECO:0007669"/>
    <property type="project" value="InterPro"/>
</dbReference>
<evidence type="ECO:0000313" key="1">
    <source>
        <dbReference type="EMBL" id="SVA06105.1"/>
    </source>
</evidence>
<accession>A0A381SPX8</accession>
<dbReference type="PANTHER" id="PTHR39646">
    <property type="entry name" value="RNA POLYMERASE RPB4"/>
    <property type="match status" value="1"/>
</dbReference>
<dbReference type="SUPFAM" id="SSF47819">
    <property type="entry name" value="HRDC-like"/>
    <property type="match status" value="1"/>
</dbReference>
<dbReference type="PANTHER" id="PTHR39646:SF1">
    <property type="entry name" value="DNA-DIRECTED RNA POLYMERASE SUBUNIT RPO4"/>
    <property type="match status" value="1"/>
</dbReference>
<protein>
    <recommendedName>
        <fullName evidence="2">RNA polymerase Rpb4/RPC9 core domain-containing protein</fullName>
    </recommendedName>
</protein>
<organism evidence="1">
    <name type="scientific">marine metagenome</name>
    <dbReference type="NCBI Taxonomy" id="408172"/>
    <lineage>
        <taxon>unclassified sequences</taxon>
        <taxon>metagenomes</taxon>
        <taxon>ecological metagenomes</taxon>
    </lineage>
</organism>
<dbReference type="InterPro" id="IPR005574">
    <property type="entry name" value="Rpb4/RPC9"/>
</dbReference>